<reference evidence="8 9" key="1">
    <citation type="journal article" date="2020" name="bioRxiv">
        <title>Whole genome comparisons of ergot fungi reveals the divergence and evolution of species within the genus Claviceps are the result of varying mechanisms driving genome evolution and host range expansion.</title>
        <authorList>
            <person name="Wyka S.A."/>
            <person name="Mondo S.J."/>
            <person name="Liu M."/>
            <person name="Dettman J."/>
            <person name="Nalam V."/>
            <person name="Broders K.D."/>
        </authorList>
    </citation>
    <scope>NUCLEOTIDE SEQUENCE [LARGE SCALE GENOMIC DNA]</scope>
    <source>
        <strain evidence="8 9">CCC 1485</strain>
    </source>
</reference>
<evidence type="ECO:0000313" key="8">
    <source>
        <dbReference type="EMBL" id="KAG5942054.1"/>
    </source>
</evidence>
<comment type="caution">
    <text evidence="8">The sequence shown here is derived from an EMBL/GenBank/DDBJ whole genome shotgun (WGS) entry which is preliminary data.</text>
</comment>
<keyword evidence="3" id="KW-0238">DNA-binding</keyword>
<evidence type="ECO:0000313" key="9">
    <source>
        <dbReference type="Proteomes" id="UP000706124"/>
    </source>
</evidence>
<evidence type="ECO:0000256" key="6">
    <source>
        <dbReference type="SAM" id="MobiDB-lite"/>
    </source>
</evidence>
<name>A0A9P7MFC9_9HYPO</name>
<feature type="region of interest" description="Disordered" evidence="6">
    <location>
        <begin position="125"/>
        <end position="164"/>
    </location>
</feature>
<feature type="compositionally biased region" description="Polar residues" evidence="6">
    <location>
        <begin position="154"/>
        <end position="164"/>
    </location>
</feature>
<evidence type="ECO:0000256" key="2">
    <source>
        <dbReference type="ARBA" id="ARBA00023015"/>
    </source>
</evidence>
<keyword evidence="1" id="KW-0862">Zinc</keyword>
<dbReference type="AlphaFoldDB" id="A0A9P7MFC9"/>
<dbReference type="Proteomes" id="UP000706124">
    <property type="component" value="Unassembled WGS sequence"/>
</dbReference>
<dbReference type="EMBL" id="SRPO01000086">
    <property type="protein sequence ID" value="KAG5942054.1"/>
    <property type="molecule type" value="Genomic_DNA"/>
</dbReference>
<evidence type="ECO:0000259" key="7">
    <source>
        <dbReference type="SMART" id="SM00906"/>
    </source>
</evidence>
<proteinExistence type="predicted"/>
<dbReference type="Pfam" id="PF04082">
    <property type="entry name" value="Fungal_trans"/>
    <property type="match status" value="1"/>
</dbReference>
<dbReference type="GO" id="GO:0006351">
    <property type="term" value="P:DNA-templated transcription"/>
    <property type="evidence" value="ECO:0007669"/>
    <property type="project" value="InterPro"/>
</dbReference>
<dbReference type="GO" id="GO:0003677">
    <property type="term" value="F:DNA binding"/>
    <property type="evidence" value="ECO:0007669"/>
    <property type="project" value="UniProtKB-KW"/>
</dbReference>
<sequence>MSPPPARKVKFVASDPARGGLPVKRKQVQQACAACRRKKRRCVHADDAQQEDSIQEDHRGRESSPSQASFVTHYLPPSYFVHITLPTVDLLLTNVRSSTNLTPAVSAATPRTRPAAVMHEHGLTHTSHPAQPAQSAHSTHSPYANHRAFARPDSGQSDSLKQQQSSRFVGDLNPEGMFLEATASVSAGAASKKGDVGIWHTASALGALGASGSQSSQFITARPPPMMDQFLLSFVRQHCLSCLPPPEDFARLQHAYIQKMHPIFPVIPIHKLENTLDHPSGIILRQLVCLAAAADPTLTEHFRLQNRGPGLLSAQIFSQTLSSSVRAVLETSLITERALHIQALIMLSLYTQPTCVEEADLPAQLGGRAIHHVQTLGLHLERCDAPRDEELENLFCCAWALDRINAAEYGRPCLIHERDIGVDLNAYIKKRPPCFRLFLSIVQWLDQVVELYRPGPSAEVSGFAKIAYIDLPVLEAMIMEAEALKVPSSLLATIETFYHAVIILSCRLPRPGTEDAENTLPPPSANARRSLAAERIACAVPRDHLSPMPFVPYAISLALSVEYRKMRHSRLPMFRARAVSSFKRNCEMLRNYADHFWSANVVANLGERVLKEMERAATALTTRDGSPLGVSLNAGSQIPALWHSNDMLAGQTTGVTCATGVDNIIDFSLVDAVAGQDVFEHIDANFNMNVENVLEGNLDISLPLNWDEWGHFANT</sequence>
<dbReference type="InterPro" id="IPR052073">
    <property type="entry name" value="Amide_Lactam_Regulators"/>
</dbReference>
<dbReference type="OrthoDB" id="10031947at2759"/>
<evidence type="ECO:0000256" key="1">
    <source>
        <dbReference type="ARBA" id="ARBA00022833"/>
    </source>
</evidence>
<evidence type="ECO:0000256" key="3">
    <source>
        <dbReference type="ARBA" id="ARBA00023125"/>
    </source>
</evidence>
<feature type="domain" description="Xylanolytic transcriptional activator regulatory" evidence="7">
    <location>
        <begin position="362"/>
        <end position="431"/>
    </location>
</feature>
<evidence type="ECO:0000256" key="5">
    <source>
        <dbReference type="ARBA" id="ARBA00023242"/>
    </source>
</evidence>
<dbReference type="SMART" id="SM00906">
    <property type="entry name" value="Fungal_trans"/>
    <property type="match status" value="1"/>
</dbReference>
<keyword evidence="4" id="KW-0804">Transcription</keyword>
<feature type="region of interest" description="Disordered" evidence="6">
    <location>
        <begin position="38"/>
        <end position="69"/>
    </location>
</feature>
<protein>
    <recommendedName>
        <fullName evidence="7">Xylanolytic transcriptional activator regulatory domain-containing protein</fullName>
    </recommendedName>
</protein>
<dbReference type="InterPro" id="IPR007219">
    <property type="entry name" value="XnlR_reg_dom"/>
</dbReference>
<feature type="compositionally biased region" description="Polar residues" evidence="6">
    <location>
        <begin position="125"/>
        <end position="142"/>
    </location>
</feature>
<dbReference type="PANTHER" id="PTHR47171">
    <property type="entry name" value="FARA-RELATED"/>
    <property type="match status" value="1"/>
</dbReference>
<keyword evidence="9" id="KW-1185">Reference proteome</keyword>
<evidence type="ECO:0000256" key="4">
    <source>
        <dbReference type="ARBA" id="ARBA00023163"/>
    </source>
</evidence>
<keyword evidence="2" id="KW-0805">Transcription regulation</keyword>
<accession>A0A9P7MFC9</accession>
<gene>
    <name evidence="8" type="ORF">E4U60_007531</name>
</gene>
<dbReference type="CDD" id="cd12148">
    <property type="entry name" value="fungal_TF_MHR"/>
    <property type="match status" value="1"/>
</dbReference>
<dbReference type="PANTHER" id="PTHR47171:SF6">
    <property type="entry name" value="SPECIFIC TRANSCRIPTION FACTOR, PUTATIVE (AFU_ORTHOLOGUE AFUA_2G06130)-RELATED"/>
    <property type="match status" value="1"/>
</dbReference>
<keyword evidence="5" id="KW-0539">Nucleus</keyword>
<dbReference type="GO" id="GO:0008270">
    <property type="term" value="F:zinc ion binding"/>
    <property type="evidence" value="ECO:0007669"/>
    <property type="project" value="InterPro"/>
</dbReference>
<organism evidence="8 9">
    <name type="scientific">Claviceps pazoutovae</name>
    <dbReference type="NCBI Taxonomy" id="1649127"/>
    <lineage>
        <taxon>Eukaryota</taxon>
        <taxon>Fungi</taxon>
        <taxon>Dikarya</taxon>
        <taxon>Ascomycota</taxon>
        <taxon>Pezizomycotina</taxon>
        <taxon>Sordariomycetes</taxon>
        <taxon>Hypocreomycetidae</taxon>
        <taxon>Hypocreales</taxon>
        <taxon>Clavicipitaceae</taxon>
        <taxon>Claviceps</taxon>
    </lineage>
</organism>